<organism evidence="11 12">
    <name type="scientific">Amylocarpus encephaloides</name>
    <dbReference type="NCBI Taxonomy" id="45428"/>
    <lineage>
        <taxon>Eukaryota</taxon>
        <taxon>Fungi</taxon>
        <taxon>Dikarya</taxon>
        <taxon>Ascomycota</taxon>
        <taxon>Pezizomycotina</taxon>
        <taxon>Leotiomycetes</taxon>
        <taxon>Helotiales</taxon>
        <taxon>Helotiales incertae sedis</taxon>
        <taxon>Amylocarpus</taxon>
    </lineage>
</organism>
<dbReference type="CDD" id="cd11041">
    <property type="entry name" value="CYP503A1-like"/>
    <property type="match status" value="1"/>
</dbReference>
<evidence type="ECO:0000256" key="6">
    <source>
        <dbReference type="ARBA" id="ARBA00023004"/>
    </source>
</evidence>
<dbReference type="GO" id="GO:0005506">
    <property type="term" value="F:iron ion binding"/>
    <property type="evidence" value="ECO:0007669"/>
    <property type="project" value="InterPro"/>
</dbReference>
<comment type="caution">
    <text evidence="11">The sequence shown here is derived from an EMBL/GenBank/DDBJ whole genome shotgun (WGS) entry which is preliminary data.</text>
</comment>
<evidence type="ECO:0000256" key="5">
    <source>
        <dbReference type="ARBA" id="ARBA00023002"/>
    </source>
</evidence>
<dbReference type="GO" id="GO:0020037">
    <property type="term" value="F:heme binding"/>
    <property type="evidence" value="ECO:0007669"/>
    <property type="project" value="InterPro"/>
</dbReference>
<keyword evidence="6 8" id="KW-0408">Iron</keyword>
<evidence type="ECO:0000256" key="9">
    <source>
        <dbReference type="RuleBase" id="RU000461"/>
    </source>
</evidence>
<dbReference type="PANTHER" id="PTHR46206:SF1">
    <property type="entry name" value="P450, PUTATIVE (EUROFUNG)-RELATED"/>
    <property type="match status" value="1"/>
</dbReference>
<dbReference type="SUPFAM" id="SSF48264">
    <property type="entry name" value="Cytochrome P450"/>
    <property type="match status" value="1"/>
</dbReference>
<name>A0A9P8C4H7_9HELO</name>
<evidence type="ECO:0000256" key="3">
    <source>
        <dbReference type="ARBA" id="ARBA00022617"/>
    </source>
</evidence>
<dbReference type="EMBL" id="MU251492">
    <property type="protein sequence ID" value="KAG9233638.1"/>
    <property type="molecule type" value="Genomic_DNA"/>
</dbReference>
<keyword evidence="10" id="KW-0472">Membrane</keyword>
<keyword evidence="5 9" id="KW-0560">Oxidoreductase</keyword>
<dbReference type="OrthoDB" id="1844152at2759"/>
<keyword evidence="10" id="KW-1133">Transmembrane helix</keyword>
<dbReference type="PROSITE" id="PS00086">
    <property type="entry name" value="CYTOCHROME_P450"/>
    <property type="match status" value="1"/>
</dbReference>
<dbReference type="Pfam" id="PF00067">
    <property type="entry name" value="p450"/>
    <property type="match status" value="1"/>
</dbReference>
<proteinExistence type="inferred from homology"/>
<keyword evidence="12" id="KW-1185">Reference proteome</keyword>
<reference evidence="11" key="1">
    <citation type="journal article" date="2021" name="IMA Fungus">
        <title>Genomic characterization of three marine fungi, including Emericellopsis atlantica sp. nov. with signatures of a generalist lifestyle and marine biomass degradation.</title>
        <authorList>
            <person name="Hagestad O.C."/>
            <person name="Hou L."/>
            <person name="Andersen J.H."/>
            <person name="Hansen E.H."/>
            <person name="Altermark B."/>
            <person name="Li C."/>
            <person name="Kuhnert E."/>
            <person name="Cox R.J."/>
            <person name="Crous P.W."/>
            <person name="Spatafora J.W."/>
            <person name="Lail K."/>
            <person name="Amirebrahimi M."/>
            <person name="Lipzen A."/>
            <person name="Pangilinan J."/>
            <person name="Andreopoulos W."/>
            <person name="Hayes R.D."/>
            <person name="Ng V."/>
            <person name="Grigoriev I.V."/>
            <person name="Jackson S.A."/>
            <person name="Sutton T.D.S."/>
            <person name="Dobson A.D.W."/>
            <person name="Rama T."/>
        </authorList>
    </citation>
    <scope>NUCLEOTIDE SEQUENCE</scope>
    <source>
        <strain evidence="11">TRa018bII</strain>
    </source>
</reference>
<gene>
    <name evidence="11" type="ORF">BJ875DRAFT_425555</name>
</gene>
<dbReference type="InterPro" id="IPR001128">
    <property type="entry name" value="Cyt_P450"/>
</dbReference>
<evidence type="ECO:0000256" key="2">
    <source>
        <dbReference type="ARBA" id="ARBA00010617"/>
    </source>
</evidence>
<keyword evidence="4 8" id="KW-0479">Metal-binding</keyword>
<keyword evidence="3 8" id="KW-0349">Heme</keyword>
<feature type="binding site" description="axial binding residue" evidence="8">
    <location>
        <position position="469"/>
    </location>
    <ligand>
        <name>heme</name>
        <dbReference type="ChEBI" id="CHEBI:30413"/>
    </ligand>
    <ligandPart>
        <name>Fe</name>
        <dbReference type="ChEBI" id="CHEBI:18248"/>
    </ligandPart>
</feature>
<evidence type="ECO:0000313" key="12">
    <source>
        <dbReference type="Proteomes" id="UP000824998"/>
    </source>
</evidence>
<keyword evidence="10" id="KW-0812">Transmembrane</keyword>
<dbReference type="InterPro" id="IPR017972">
    <property type="entry name" value="Cyt_P450_CS"/>
</dbReference>
<protein>
    <submittedName>
        <fullName evidence="11">Ent-kaurene oxidase</fullName>
    </submittedName>
</protein>
<dbReference type="PRINTS" id="PR00465">
    <property type="entry name" value="EP450IV"/>
</dbReference>
<feature type="transmembrane region" description="Helical" evidence="10">
    <location>
        <begin position="6"/>
        <end position="26"/>
    </location>
</feature>
<comment type="cofactor">
    <cofactor evidence="1 8">
        <name>heme</name>
        <dbReference type="ChEBI" id="CHEBI:30413"/>
    </cofactor>
</comment>
<comment type="similarity">
    <text evidence="2 9">Belongs to the cytochrome P450 family.</text>
</comment>
<accession>A0A9P8C4H7</accession>
<dbReference type="InterPro" id="IPR002403">
    <property type="entry name" value="Cyt_P450_E_grp-IV"/>
</dbReference>
<evidence type="ECO:0000256" key="8">
    <source>
        <dbReference type="PIRSR" id="PIRSR602403-1"/>
    </source>
</evidence>
<dbReference type="AlphaFoldDB" id="A0A9P8C4H7"/>
<dbReference type="GO" id="GO:0004497">
    <property type="term" value="F:monooxygenase activity"/>
    <property type="evidence" value="ECO:0007669"/>
    <property type="project" value="UniProtKB-KW"/>
</dbReference>
<dbReference type="Proteomes" id="UP000824998">
    <property type="component" value="Unassembled WGS sequence"/>
</dbReference>
<dbReference type="Gene3D" id="1.10.630.10">
    <property type="entry name" value="Cytochrome P450"/>
    <property type="match status" value="1"/>
</dbReference>
<sequence>MVLLTNIHWILVLIAVILSLAIWIYLRLFSLYSLPSNLPWAGVYDHGILSRPRAVLRSLLGTRGLLDESYTKYSKNDLIYVLPNFLTGPEVIIPLSMMDWLLQQPDSVLNQGEINRDFLQADHTMLHQKVITDTVHADVIRKELTRNLGLFTGDVIEEVDFAFRKAWGVDEKDWKTVGAYDTMTEVIARISNRVLVGLPLCRNEDYLYHTSRFARLIVLRSAVISLFPNFLKPFIAPLVTYTDYRHYLGMTKYTMLIWKQRISDPNQDDKQKSDYFQWSLDHANAERDPEERGSNMITKRLTAISFAAIQSSVITSSNLMFDLAAYKGTASLFDRIQEQISAVLETENGTWNKTSLSRMTILDSVLCESMRLGGFVSRGVLKAVVAKEGVKLPSGEHLPYGAKVGIQAYPIHYDEKIYPRAHEFDPLRFYTPGGHDNGDGKSKFSKNKRSPLVTTSPHFMGFSHGRHSCPGRFFASQQLKIVLAYVATNYEIEPLETRPANNWFVGSSGPPLHATIRIRRRRNTV</sequence>
<evidence type="ECO:0000256" key="7">
    <source>
        <dbReference type="ARBA" id="ARBA00023033"/>
    </source>
</evidence>
<dbReference type="GO" id="GO:0016705">
    <property type="term" value="F:oxidoreductase activity, acting on paired donors, with incorporation or reduction of molecular oxygen"/>
    <property type="evidence" value="ECO:0007669"/>
    <property type="project" value="InterPro"/>
</dbReference>
<evidence type="ECO:0000313" key="11">
    <source>
        <dbReference type="EMBL" id="KAG9233638.1"/>
    </source>
</evidence>
<dbReference type="PANTHER" id="PTHR46206">
    <property type="entry name" value="CYTOCHROME P450"/>
    <property type="match status" value="1"/>
</dbReference>
<keyword evidence="7 9" id="KW-0503">Monooxygenase</keyword>
<evidence type="ECO:0000256" key="10">
    <source>
        <dbReference type="SAM" id="Phobius"/>
    </source>
</evidence>
<evidence type="ECO:0000256" key="4">
    <source>
        <dbReference type="ARBA" id="ARBA00022723"/>
    </source>
</evidence>
<dbReference type="InterPro" id="IPR036396">
    <property type="entry name" value="Cyt_P450_sf"/>
</dbReference>
<evidence type="ECO:0000256" key="1">
    <source>
        <dbReference type="ARBA" id="ARBA00001971"/>
    </source>
</evidence>